<dbReference type="PANTHER" id="PTHR33362">
    <property type="entry name" value="SIALIC ACID TRAP TRANSPORTER PERMEASE PROTEIN SIAT-RELATED"/>
    <property type="match status" value="1"/>
</dbReference>
<evidence type="ECO:0000256" key="2">
    <source>
        <dbReference type="ARBA" id="ARBA00022475"/>
    </source>
</evidence>
<accession>A0A398BBN2</accession>
<feature type="transmembrane region" description="Helical" evidence="7">
    <location>
        <begin position="372"/>
        <end position="395"/>
    </location>
</feature>
<dbReference type="PANTHER" id="PTHR33362:SF2">
    <property type="entry name" value="TRAP TRANSPORTER LARGE PERMEASE PROTEIN"/>
    <property type="match status" value="1"/>
</dbReference>
<feature type="transmembrane region" description="Helical" evidence="7">
    <location>
        <begin position="265"/>
        <end position="284"/>
    </location>
</feature>
<keyword evidence="2" id="KW-1003">Cell membrane</keyword>
<dbReference type="InterPro" id="IPR010656">
    <property type="entry name" value="DctM"/>
</dbReference>
<evidence type="ECO:0000256" key="4">
    <source>
        <dbReference type="ARBA" id="ARBA00022692"/>
    </source>
</evidence>
<keyword evidence="10" id="KW-1185">Reference proteome</keyword>
<feature type="transmembrane region" description="Helical" evidence="7">
    <location>
        <begin position="340"/>
        <end position="360"/>
    </location>
</feature>
<reference evidence="9 10" key="1">
    <citation type="submission" date="2018-08" db="EMBL/GenBank/DDBJ databases">
        <title>Bacillus jemisoniae sp. nov., Bacillus chryseoplanitiae sp. nov., Bacillus resnikiae sp. nov., and Bacillus frankliniae sp. nov., isolated from Viking spacecraft and associated surfaces.</title>
        <authorList>
            <person name="Seuylemezian A."/>
            <person name="Vaishampayan P."/>
        </authorList>
    </citation>
    <scope>NUCLEOTIDE SEQUENCE [LARGE SCALE GENOMIC DNA]</scope>
    <source>
        <strain evidence="9 10">MA001</strain>
    </source>
</reference>
<evidence type="ECO:0000313" key="9">
    <source>
        <dbReference type="EMBL" id="RID87569.1"/>
    </source>
</evidence>
<keyword evidence="5 7" id="KW-1133">Transmembrane helix</keyword>
<feature type="transmembrane region" description="Helical" evidence="7">
    <location>
        <begin position="6"/>
        <end position="22"/>
    </location>
</feature>
<evidence type="ECO:0000256" key="7">
    <source>
        <dbReference type="SAM" id="Phobius"/>
    </source>
</evidence>
<feature type="transmembrane region" description="Helical" evidence="7">
    <location>
        <begin position="305"/>
        <end position="328"/>
    </location>
</feature>
<keyword evidence="4 7" id="KW-0812">Transmembrane</keyword>
<dbReference type="GO" id="GO:0022857">
    <property type="term" value="F:transmembrane transporter activity"/>
    <property type="evidence" value="ECO:0007669"/>
    <property type="project" value="TreeGrafter"/>
</dbReference>
<keyword evidence="6 7" id="KW-0472">Membrane</keyword>
<evidence type="ECO:0000256" key="3">
    <source>
        <dbReference type="ARBA" id="ARBA00022519"/>
    </source>
</evidence>
<proteinExistence type="predicted"/>
<gene>
    <name evidence="9" type="ORF">D1953_05105</name>
</gene>
<dbReference type="AlphaFoldDB" id="A0A398BBN2"/>
<dbReference type="InterPro" id="IPR004681">
    <property type="entry name" value="TRAP_DctM"/>
</dbReference>
<comment type="subcellular location">
    <subcellularLocation>
        <location evidence="1">Cell inner membrane</location>
        <topology evidence="1">Multi-pass membrane protein</topology>
    </subcellularLocation>
</comment>
<keyword evidence="3" id="KW-0997">Cell inner membrane</keyword>
<evidence type="ECO:0000259" key="8">
    <source>
        <dbReference type="Pfam" id="PF06808"/>
    </source>
</evidence>
<feature type="transmembrane region" description="Helical" evidence="7">
    <location>
        <begin position="225"/>
        <end position="245"/>
    </location>
</feature>
<dbReference type="Pfam" id="PF06808">
    <property type="entry name" value="DctM"/>
    <property type="match status" value="1"/>
</dbReference>
<dbReference type="EMBL" id="QWVS01000011">
    <property type="protein sequence ID" value="RID87569.1"/>
    <property type="molecule type" value="Genomic_DNA"/>
</dbReference>
<organism evidence="9 10">
    <name type="scientific">Peribacillus asahii</name>
    <dbReference type="NCBI Taxonomy" id="228899"/>
    <lineage>
        <taxon>Bacteria</taxon>
        <taxon>Bacillati</taxon>
        <taxon>Bacillota</taxon>
        <taxon>Bacilli</taxon>
        <taxon>Bacillales</taxon>
        <taxon>Bacillaceae</taxon>
        <taxon>Peribacillus</taxon>
    </lineage>
</organism>
<feature type="domain" description="TRAP C4-dicarboxylate transport system permease DctM subunit" evidence="8">
    <location>
        <begin position="5"/>
        <end position="434"/>
    </location>
</feature>
<dbReference type="Proteomes" id="UP000266016">
    <property type="component" value="Unassembled WGS sequence"/>
</dbReference>
<dbReference type="RefSeq" id="WP_119116086.1">
    <property type="nucleotide sequence ID" value="NZ_QWVS01000011.1"/>
</dbReference>
<evidence type="ECO:0000313" key="10">
    <source>
        <dbReference type="Proteomes" id="UP000266016"/>
    </source>
</evidence>
<comment type="caution">
    <text evidence="9">The sequence shown here is derived from an EMBL/GenBank/DDBJ whole genome shotgun (WGS) entry which is preliminary data.</text>
</comment>
<name>A0A398BBN2_9BACI</name>
<feature type="transmembrane region" description="Helical" evidence="7">
    <location>
        <begin position="56"/>
        <end position="75"/>
    </location>
</feature>
<evidence type="ECO:0000256" key="5">
    <source>
        <dbReference type="ARBA" id="ARBA00022989"/>
    </source>
</evidence>
<evidence type="ECO:0000256" key="1">
    <source>
        <dbReference type="ARBA" id="ARBA00004429"/>
    </source>
</evidence>
<protein>
    <submittedName>
        <fullName evidence="9">TRAP transporter large permease subunit</fullName>
    </submittedName>
</protein>
<evidence type="ECO:0000256" key="6">
    <source>
        <dbReference type="ARBA" id="ARBA00023136"/>
    </source>
</evidence>
<dbReference type="GO" id="GO:0005886">
    <property type="term" value="C:plasma membrane"/>
    <property type="evidence" value="ECO:0007669"/>
    <property type="project" value="UniProtKB-SubCell"/>
</dbReference>
<feature type="transmembrane region" description="Helical" evidence="7">
    <location>
        <begin position="427"/>
        <end position="448"/>
    </location>
</feature>
<feature type="transmembrane region" description="Helical" evidence="7">
    <location>
        <begin position="29"/>
        <end position="50"/>
    </location>
</feature>
<feature type="transmembrane region" description="Helical" evidence="7">
    <location>
        <begin position="180"/>
        <end position="204"/>
    </location>
</feature>
<feature type="transmembrane region" description="Helical" evidence="7">
    <location>
        <begin position="141"/>
        <end position="168"/>
    </location>
</feature>
<sequence length="451" mass="47621">MGNAVLALLVFIGIIIFWNVFLKRNIGEAMFFGFIGTALFGGTQAPQLIWDGLVYAATYEVMYAALAFVFMSYLIDRTEVLSGMLLILNSIFGRLPGGAAYIDTIASAAMGTLAGSGSANTAATGAFTAPWMVKTNWSRELAATVVAGNGGLGTALPPSSSMFIMLGFAPVAALVSEVNIYVALFVAGAYQVLYRIILIMYLVRKHKIKAVSPEFVQPLSHSLRAGWKSLFIFLGALIPMIITIGPVSEMLAANPNIGEEAIGSISLITWIPILIIFIGLIVGWTKLPKSSTDWSKFLNNAIPRFAYIGAILLFAFAAGEVLSNLGLAEDLTTLMETLSISKWLMVAIIGVLVVLVAGPLSSTATLTAVGMISFSALISVGVHPVAAVICILVFASTEGSSPPASGSIFISAGLAGADPKKMFVPLIAYYVVPIFIIGWLIGMGVLPLPIH</sequence>